<dbReference type="EMBL" id="CM023490">
    <property type="protein sequence ID" value="KAH6942419.1"/>
    <property type="molecule type" value="Genomic_DNA"/>
</dbReference>
<accession>A0ACB7T8C8</accession>
<evidence type="ECO:0000313" key="1">
    <source>
        <dbReference type="EMBL" id="KAH6942419.1"/>
    </source>
</evidence>
<protein>
    <submittedName>
        <fullName evidence="1">Uncharacterized protein</fullName>
    </submittedName>
</protein>
<keyword evidence="2" id="KW-1185">Reference proteome</keyword>
<gene>
    <name evidence="1" type="ORF">HPB50_004658</name>
</gene>
<proteinExistence type="predicted"/>
<evidence type="ECO:0000313" key="2">
    <source>
        <dbReference type="Proteomes" id="UP000821845"/>
    </source>
</evidence>
<name>A0ACB7T8C8_HYAAI</name>
<dbReference type="Proteomes" id="UP000821845">
    <property type="component" value="Chromosome 10"/>
</dbReference>
<reference evidence="1" key="1">
    <citation type="submission" date="2020-05" db="EMBL/GenBank/DDBJ databases">
        <title>Large-scale comparative analyses of tick genomes elucidate their genetic diversity and vector capacities.</title>
        <authorList>
            <person name="Jia N."/>
            <person name="Wang J."/>
            <person name="Shi W."/>
            <person name="Du L."/>
            <person name="Sun Y."/>
            <person name="Zhan W."/>
            <person name="Jiang J."/>
            <person name="Wang Q."/>
            <person name="Zhang B."/>
            <person name="Ji P."/>
            <person name="Sakyi L.B."/>
            <person name="Cui X."/>
            <person name="Yuan T."/>
            <person name="Jiang B."/>
            <person name="Yang W."/>
            <person name="Lam T.T.-Y."/>
            <person name="Chang Q."/>
            <person name="Ding S."/>
            <person name="Wang X."/>
            <person name="Zhu J."/>
            <person name="Ruan X."/>
            <person name="Zhao L."/>
            <person name="Wei J."/>
            <person name="Que T."/>
            <person name="Du C."/>
            <person name="Cheng J."/>
            <person name="Dai P."/>
            <person name="Han X."/>
            <person name="Huang E."/>
            <person name="Gao Y."/>
            <person name="Liu J."/>
            <person name="Shao H."/>
            <person name="Ye R."/>
            <person name="Li L."/>
            <person name="Wei W."/>
            <person name="Wang X."/>
            <person name="Wang C."/>
            <person name="Yang T."/>
            <person name="Huo Q."/>
            <person name="Li W."/>
            <person name="Guo W."/>
            <person name="Chen H."/>
            <person name="Zhou L."/>
            <person name="Ni X."/>
            <person name="Tian J."/>
            <person name="Zhou Y."/>
            <person name="Sheng Y."/>
            <person name="Liu T."/>
            <person name="Pan Y."/>
            <person name="Xia L."/>
            <person name="Li J."/>
            <person name="Zhao F."/>
            <person name="Cao W."/>
        </authorList>
    </citation>
    <scope>NUCLEOTIDE SEQUENCE</scope>
    <source>
        <strain evidence="1">Hyas-2018</strain>
    </source>
</reference>
<comment type="caution">
    <text evidence="1">The sequence shown here is derived from an EMBL/GenBank/DDBJ whole genome shotgun (WGS) entry which is preliminary data.</text>
</comment>
<organism evidence="1 2">
    <name type="scientific">Hyalomma asiaticum</name>
    <name type="common">Tick</name>
    <dbReference type="NCBI Taxonomy" id="266040"/>
    <lineage>
        <taxon>Eukaryota</taxon>
        <taxon>Metazoa</taxon>
        <taxon>Ecdysozoa</taxon>
        <taxon>Arthropoda</taxon>
        <taxon>Chelicerata</taxon>
        <taxon>Arachnida</taxon>
        <taxon>Acari</taxon>
        <taxon>Parasitiformes</taxon>
        <taxon>Ixodida</taxon>
        <taxon>Ixodoidea</taxon>
        <taxon>Ixodidae</taxon>
        <taxon>Hyalomminae</taxon>
        <taxon>Hyalomma</taxon>
    </lineage>
</organism>
<sequence>MVGSRSKSTFTIAENEWSPSVTSRKGGLRSVVWADCVQALVMFAAPLSIIGKVLHDARGANPPLRPMRDFNVRDYAFRTEFDVSSDENIWACVAASLPYTLVRVGFDQMSVQRFMAARTVQAAKRTAIAGGLLVLVFFAIAMVAAVTLIYWYRDCDPALHGAIKTYDQLFLSLYSSASGPFAGLVLLAVSSPWVNAKGAGWGSVLVCIVQLWHALGRSMWGSGVPPFLPRSLDRCPSINNTATMPATMDSAPPNSPQCVHDTFVMSGCRHFVMEYGGVDDVAKNIGLTSPSFLKLWNRFRFLRRILKNAESPKEEEEAMSPLKSHESTPTAVAQTTMAEKNSGLNTQQAKA</sequence>